<evidence type="ECO:0000313" key="3">
    <source>
        <dbReference type="EMBL" id="SBP59949.1"/>
    </source>
</evidence>
<reference evidence="3" key="2">
    <citation type="submission" date="2016-06" db="EMBL/GenBank/DDBJ databases">
        <title>The genome of a short-lived fish provides insights into sex chromosome evolution and the genetic control of aging.</title>
        <authorList>
            <person name="Reichwald K."/>
            <person name="Felder M."/>
            <person name="Petzold A."/>
            <person name="Koch P."/>
            <person name="Groth M."/>
            <person name="Platzer M."/>
        </authorList>
    </citation>
    <scope>NUCLEOTIDE SEQUENCE</scope>
    <source>
        <tissue evidence="3">Brain</tissue>
    </source>
</reference>
<accession>A0A1A8AY52</accession>
<dbReference type="EMBL" id="HADY01021464">
    <property type="protein sequence ID" value="SBP59949.1"/>
    <property type="molecule type" value="Transcribed_RNA"/>
</dbReference>
<feature type="chain" id="PRO_5008366169" evidence="2">
    <location>
        <begin position="22"/>
        <end position="81"/>
    </location>
</feature>
<gene>
    <name evidence="3" type="primary">CLDN15B</name>
</gene>
<reference evidence="3" key="1">
    <citation type="submission" date="2016-05" db="EMBL/GenBank/DDBJ databases">
        <authorList>
            <person name="Lavstsen T."/>
            <person name="Jespersen J.S."/>
        </authorList>
    </citation>
    <scope>NUCLEOTIDE SEQUENCE</scope>
    <source>
        <tissue evidence="3">Brain</tissue>
    </source>
</reference>
<protein>
    <submittedName>
        <fullName evidence="3">Claudin 15b</fullName>
    </submittedName>
</protein>
<feature type="compositionally biased region" description="Basic residues" evidence="1">
    <location>
        <begin position="68"/>
        <end position="81"/>
    </location>
</feature>
<evidence type="ECO:0000256" key="2">
    <source>
        <dbReference type="SAM" id="SignalP"/>
    </source>
</evidence>
<feature type="signal peptide" evidence="2">
    <location>
        <begin position="1"/>
        <end position="21"/>
    </location>
</feature>
<sequence length="81" mass="9218">MRLDRASTSAGLLLSLHSVEARVCYVPAYPTALVKKREKQFTNVSVLYKNRRTGAVNSSNVSNSQQLWKKRLRLRSPRKAD</sequence>
<keyword evidence="2" id="KW-0732">Signal</keyword>
<dbReference type="AlphaFoldDB" id="A0A1A8AY52"/>
<evidence type="ECO:0000256" key="1">
    <source>
        <dbReference type="SAM" id="MobiDB-lite"/>
    </source>
</evidence>
<name>A0A1A8AY52_NOTFU</name>
<proteinExistence type="predicted"/>
<feature type="non-terminal residue" evidence="3">
    <location>
        <position position="81"/>
    </location>
</feature>
<organism evidence="3">
    <name type="scientific">Nothobranchius furzeri</name>
    <name type="common">Turquoise killifish</name>
    <dbReference type="NCBI Taxonomy" id="105023"/>
    <lineage>
        <taxon>Eukaryota</taxon>
        <taxon>Metazoa</taxon>
        <taxon>Chordata</taxon>
        <taxon>Craniata</taxon>
        <taxon>Vertebrata</taxon>
        <taxon>Euteleostomi</taxon>
        <taxon>Actinopterygii</taxon>
        <taxon>Neopterygii</taxon>
        <taxon>Teleostei</taxon>
        <taxon>Neoteleostei</taxon>
        <taxon>Acanthomorphata</taxon>
        <taxon>Ovalentaria</taxon>
        <taxon>Atherinomorphae</taxon>
        <taxon>Cyprinodontiformes</taxon>
        <taxon>Nothobranchiidae</taxon>
        <taxon>Nothobranchius</taxon>
    </lineage>
</organism>
<feature type="region of interest" description="Disordered" evidence="1">
    <location>
        <begin position="55"/>
        <end position="81"/>
    </location>
</feature>